<evidence type="ECO:0000313" key="2">
    <source>
        <dbReference type="EMBL" id="CAH9123393.1"/>
    </source>
</evidence>
<sequence>MKGFRPQKNSTPATKTGSEKRSDDPNHGKAEEGAMDLERQHPETQVTLVVHHRTKPTNPYPIPHMHAHTTPIHNLFYSQTKRNRFLQKKRTKPSDLIDFNLFFCLCERNIIDQTIFRDIWSILNKNRSDLKIR</sequence>
<evidence type="ECO:0000256" key="1">
    <source>
        <dbReference type="SAM" id="MobiDB-lite"/>
    </source>
</evidence>
<feature type="compositionally biased region" description="Basic and acidic residues" evidence="1">
    <location>
        <begin position="17"/>
        <end position="42"/>
    </location>
</feature>
<feature type="compositionally biased region" description="Polar residues" evidence="1">
    <location>
        <begin position="7"/>
        <end position="16"/>
    </location>
</feature>
<proteinExistence type="predicted"/>
<dbReference type="Proteomes" id="UP001152523">
    <property type="component" value="Unassembled WGS sequence"/>
</dbReference>
<evidence type="ECO:0000313" key="3">
    <source>
        <dbReference type="Proteomes" id="UP001152523"/>
    </source>
</evidence>
<organism evidence="2 3">
    <name type="scientific">Cuscuta epithymum</name>
    <dbReference type="NCBI Taxonomy" id="186058"/>
    <lineage>
        <taxon>Eukaryota</taxon>
        <taxon>Viridiplantae</taxon>
        <taxon>Streptophyta</taxon>
        <taxon>Embryophyta</taxon>
        <taxon>Tracheophyta</taxon>
        <taxon>Spermatophyta</taxon>
        <taxon>Magnoliopsida</taxon>
        <taxon>eudicotyledons</taxon>
        <taxon>Gunneridae</taxon>
        <taxon>Pentapetalae</taxon>
        <taxon>asterids</taxon>
        <taxon>lamiids</taxon>
        <taxon>Solanales</taxon>
        <taxon>Convolvulaceae</taxon>
        <taxon>Cuscuteae</taxon>
        <taxon>Cuscuta</taxon>
        <taxon>Cuscuta subgen. Cuscuta</taxon>
    </lineage>
</organism>
<comment type="caution">
    <text evidence="2">The sequence shown here is derived from an EMBL/GenBank/DDBJ whole genome shotgun (WGS) entry which is preliminary data.</text>
</comment>
<gene>
    <name evidence="2" type="ORF">CEPIT_LOCUS25183</name>
</gene>
<protein>
    <submittedName>
        <fullName evidence="2">Uncharacterized protein</fullName>
    </submittedName>
</protein>
<feature type="region of interest" description="Disordered" evidence="1">
    <location>
        <begin position="1"/>
        <end position="44"/>
    </location>
</feature>
<keyword evidence="3" id="KW-1185">Reference proteome</keyword>
<dbReference type="AlphaFoldDB" id="A0AAV0EHQ8"/>
<dbReference type="EMBL" id="CAMAPF010000930">
    <property type="protein sequence ID" value="CAH9123393.1"/>
    <property type="molecule type" value="Genomic_DNA"/>
</dbReference>
<accession>A0AAV0EHQ8</accession>
<reference evidence="2" key="1">
    <citation type="submission" date="2022-07" db="EMBL/GenBank/DDBJ databases">
        <authorList>
            <person name="Macas J."/>
            <person name="Novak P."/>
            <person name="Neumann P."/>
        </authorList>
    </citation>
    <scope>NUCLEOTIDE SEQUENCE</scope>
</reference>
<name>A0AAV0EHQ8_9ASTE</name>